<reference evidence="2 3" key="1">
    <citation type="submission" date="2017-01" db="EMBL/GenBank/DDBJ databases">
        <title>A new Hymenobacter.</title>
        <authorList>
            <person name="Liang Y."/>
            <person name="Feng F."/>
        </authorList>
    </citation>
    <scope>NUCLEOTIDE SEQUENCE [LARGE SCALE GENOMIC DNA]</scope>
    <source>
        <strain evidence="2">MIMBbqt21</strain>
    </source>
</reference>
<proteinExistence type="predicted"/>
<evidence type="ECO:0000256" key="1">
    <source>
        <dbReference type="SAM" id="Phobius"/>
    </source>
</evidence>
<keyword evidence="1" id="KW-0812">Transmembrane</keyword>
<protein>
    <submittedName>
        <fullName evidence="2">Uncharacterized protein</fullName>
    </submittedName>
</protein>
<keyword evidence="1" id="KW-0472">Membrane</keyword>
<dbReference type="Proteomes" id="UP000194873">
    <property type="component" value="Unassembled WGS sequence"/>
</dbReference>
<organism evidence="2 3">
    <name type="scientific">Hymenobacter crusticola</name>
    <dbReference type="NCBI Taxonomy" id="1770526"/>
    <lineage>
        <taxon>Bacteria</taxon>
        <taxon>Pseudomonadati</taxon>
        <taxon>Bacteroidota</taxon>
        <taxon>Cytophagia</taxon>
        <taxon>Cytophagales</taxon>
        <taxon>Hymenobacteraceae</taxon>
        <taxon>Hymenobacter</taxon>
    </lineage>
</organism>
<keyword evidence="1" id="KW-1133">Transmembrane helix</keyword>
<sequence>MQATLMLLLTLSAGHRLRSTTATPAPVPALLALALLLLVVGACLYLVSKRIRPNLRRPEEQNRRLYLSGIILRNSFLGILGLPPLMIYHITRHWLDLVFFGMLLLFLCLLTAPTEPKYRQWLLR</sequence>
<feature type="transmembrane region" description="Helical" evidence="1">
    <location>
        <begin position="67"/>
        <end position="88"/>
    </location>
</feature>
<keyword evidence="3" id="KW-1185">Reference proteome</keyword>
<dbReference type="EMBL" id="MTSE01000004">
    <property type="protein sequence ID" value="OUJ74059.1"/>
    <property type="molecule type" value="Genomic_DNA"/>
</dbReference>
<feature type="transmembrane region" description="Helical" evidence="1">
    <location>
        <begin position="94"/>
        <end position="114"/>
    </location>
</feature>
<feature type="transmembrane region" description="Helical" evidence="1">
    <location>
        <begin position="29"/>
        <end position="47"/>
    </location>
</feature>
<evidence type="ECO:0000313" key="2">
    <source>
        <dbReference type="EMBL" id="OUJ74059.1"/>
    </source>
</evidence>
<dbReference type="AlphaFoldDB" id="A0A243WF14"/>
<accession>A0A243WF14</accession>
<comment type="caution">
    <text evidence="2">The sequence shown here is derived from an EMBL/GenBank/DDBJ whole genome shotgun (WGS) entry which is preliminary data.</text>
</comment>
<gene>
    <name evidence="2" type="ORF">BXP70_09945</name>
</gene>
<name>A0A243WF14_9BACT</name>
<evidence type="ECO:0000313" key="3">
    <source>
        <dbReference type="Proteomes" id="UP000194873"/>
    </source>
</evidence>